<evidence type="ECO:0000313" key="1">
    <source>
        <dbReference type="EMBL" id="KAB0580717.1"/>
    </source>
</evidence>
<dbReference type="Proteomes" id="UP000430120">
    <property type="component" value="Unassembled WGS sequence"/>
</dbReference>
<sequence length="224" mass="25225">MIKDPNVAGVELVASVLDSLMDELVLVGGCAVGLLITDMSRPPVRATGDIDLLTEVTPRSSYYEFCEELKLRGFVESDEVICRWKRGEIKLDVMTTDPQVLGFSNSWYEMAARQAERHLLPSGRSIRVISAPVFIATKLESFKSRGAGDYLHHDMEDIVTVLDGRPGICEEVRLAPLELREYVADEFEAISLDQTFDDRLDWLLGGESHRKPIVLDRLRKIIDM</sequence>
<protein>
    <recommendedName>
        <fullName evidence="3">Nucleotidyl transferase AbiEii/AbiGii toxin family protein</fullName>
    </recommendedName>
</protein>
<reference evidence="1 2" key="1">
    <citation type="submission" date="2019-09" db="EMBL/GenBank/DDBJ databases">
        <title>Draft genome sequences of 48 bacterial type strains from the CCUG.</title>
        <authorList>
            <person name="Tunovic T."/>
            <person name="Pineiro-Iglesias B."/>
            <person name="Unosson C."/>
            <person name="Inganas E."/>
            <person name="Ohlen M."/>
            <person name="Cardew S."/>
            <person name="Jensie-Markopoulos S."/>
            <person name="Salva-Serra F."/>
            <person name="Jaen-Luchoro D."/>
            <person name="Karlsson R."/>
            <person name="Svensson-Stadler L."/>
            <person name="Chun J."/>
            <person name="Moore E."/>
        </authorList>
    </citation>
    <scope>NUCLEOTIDE SEQUENCE [LARGE SCALE GENOMIC DNA]</scope>
    <source>
        <strain evidence="1 2">CCUG 30977</strain>
    </source>
</reference>
<organism evidence="1 2">
    <name type="scientific">Ideonella dechloratans</name>
    <dbReference type="NCBI Taxonomy" id="36863"/>
    <lineage>
        <taxon>Bacteria</taxon>
        <taxon>Pseudomonadati</taxon>
        <taxon>Pseudomonadota</taxon>
        <taxon>Betaproteobacteria</taxon>
        <taxon>Burkholderiales</taxon>
        <taxon>Sphaerotilaceae</taxon>
        <taxon>Ideonella</taxon>
    </lineage>
</organism>
<comment type="caution">
    <text evidence="1">The sequence shown here is derived from an EMBL/GenBank/DDBJ whole genome shotgun (WGS) entry which is preliminary data.</text>
</comment>
<name>A0A643FBQ8_IDEDE</name>
<accession>A0A643FBQ8</accession>
<dbReference type="RefSeq" id="WP_151124577.1">
    <property type="nucleotide sequence ID" value="NZ_CP088081.1"/>
</dbReference>
<evidence type="ECO:0000313" key="2">
    <source>
        <dbReference type="Proteomes" id="UP000430120"/>
    </source>
</evidence>
<dbReference type="EMBL" id="VZPB01000030">
    <property type="protein sequence ID" value="KAB0580717.1"/>
    <property type="molecule type" value="Genomic_DNA"/>
</dbReference>
<keyword evidence="2" id="KW-1185">Reference proteome</keyword>
<gene>
    <name evidence="1" type="ORF">F7Q92_13095</name>
</gene>
<evidence type="ECO:0008006" key="3">
    <source>
        <dbReference type="Google" id="ProtNLM"/>
    </source>
</evidence>
<dbReference type="AlphaFoldDB" id="A0A643FBQ8"/>
<dbReference type="OrthoDB" id="114489at2"/>
<proteinExistence type="predicted"/>